<dbReference type="PROSITE" id="PS00163">
    <property type="entry name" value="FUMARATE_LYASES"/>
    <property type="match status" value="1"/>
</dbReference>
<dbReference type="Pfam" id="PF10415">
    <property type="entry name" value="FumaraseC_C"/>
    <property type="match status" value="1"/>
</dbReference>
<dbReference type="GO" id="GO:0005789">
    <property type="term" value="C:endoplasmic reticulum membrane"/>
    <property type="evidence" value="ECO:0007669"/>
    <property type="project" value="UniProtKB-SubCell"/>
</dbReference>
<evidence type="ECO:0000256" key="6">
    <source>
        <dbReference type="ARBA" id="ARBA00022679"/>
    </source>
</evidence>
<dbReference type="FunFam" id="1.20.200.10:FF:000001">
    <property type="entry name" value="Fumarate hydratase, mitochondrial"/>
    <property type="match status" value="1"/>
</dbReference>
<dbReference type="GO" id="GO:0006302">
    <property type="term" value="P:double-strand break repair"/>
    <property type="evidence" value="ECO:0007669"/>
    <property type="project" value="EnsemblFungi"/>
</dbReference>
<dbReference type="InterPro" id="IPR000182">
    <property type="entry name" value="GNAT_dom"/>
</dbReference>
<dbReference type="GO" id="GO:0006108">
    <property type="term" value="P:malate metabolic process"/>
    <property type="evidence" value="ECO:0007669"/>
    <property type="project" value="TreeGrafter"/>
</dbReference>
<keyword evidence="10" id="KW-0012">Acyltransferase</keyword>
<evidence type="ECO:0000256" key="2">
    <source>
        <dbReference type="ARBA" id="ARBA00004586"/>
    </source>
</evidence>
<dbReference type="EC" id="4.2.1.2" evidence="5"/>
<keyword evidence="13" id="KW-1185">Reference proteome</keyword>
<dbReference type="OrthoDB" id="1738025at2759"/>
<dbReference type="InterPro" id="IPR022761">
    <property type="entry name" value="Fumarate_lyase_N"/>
</dbReference>
<evidence type="ECO:0000256" key="10">
    <source>
        <dbReference type="ARBA" id="ARBA00023315"/>
    </source>
</evidence>
<evidence type="ECO:0000313" key="12">
    <source>
        <dbReference type="EMBL" id="OJJ43095.1"/>
    </source>
</evidence>
<evidence type="ECO:0000256" key="8">
    <source>
        <dbReference type="ARBA" id="ARBA00023136"/>
    </source>
</evidence>
<dbReference type="InterPro" id="IPR024083">
    <property type="entry name" value="Fumarase/histidase_N"/>
</dbReference>
<evidence type="ECO:0000256" key="9">
    <source>
        <dbReference type="ARBA" id="ARBA00023239"/>
    </source>
</evidence>
<dbReference type="Gene3D" id="1.10.40.30">
    <property type="entry name" value="Fumarase/aspartase (C-terminal domain)"/>
    <property type="match status" value="1"/>
</dbReference>
<dbReference type="VEuPathDB" id="FungiDB:ASPZODRAFT_154826"/>
<dbReference type="SUPFAM" id="SSF48557">
    <property type="entry name" value="L-aspartase-like"/>
    <property type="match status" value="1"/>
</dbReference>
<dbReference type="InterPro" id="IPR005677">
    <property type="entry name" value="Fum_hydII"/>
</dbReference>
<reference evidence="13" key="1">
    <citation type="journal article" date="2017" name="Genome Biol.">
        <title>Comparative genomics reveals high biological diversity and specific adaptations in the industrially and medically important fungal genus Aspergillus.</title>
        <authorList>
            <person name="de Vries R.P."/>
            <person name="Riley R."/>
            <person name="Wiebenga A."/>
            <person name="Aguilar-Osorio G."/>
            <person name="Amillis S."/>
            <person name="Uchima C.A."/>
            <person name="Anderluh G."/>
            <person name="Asadollahi M."/>
            <person name="Askin M."/>
            <person name="Barry K."/>
            <person name="Battaglia E."/>
            <person name="Bayram O."/>
            <person name="Benocci T."/>
            <person name="Braus-Stromeyer S.A."/>
            <person name="Caldana C."/>
            <person name="Canovas D."/>
            <person name="Cerqueira G.C."/>
            <person name="Chen F."/>
            <person name="Chen W."/>
            <person name="Choi C."/>
            <person name="Clum A."/>
            <person name="Dos Santos R.A."/>
            <person name="Damasio A.R."/>
            <person name="Diallinas G."/>
            <person name="Emri T."/>
            <person name="Fekete E."/>
            <person name="Flipphi M."/>
            <person name="Freyberg S."/>
            <person name="Gallo A."/>
            <person name="Gournas C."/>
            <person name="Habgood R."/>
            <person name="Hainaut M."/>
            <person name="Harispe M.L."/>
            <person name="Henrissat B."/>
            <person name="Hilden K.S."/>
            <person name="Hope R."/>
            <person name="Hossain A."/>
            <person name="Karabika E."/>
            <person name="Karaffa L."/>
            <person name="Karanyi Z."/>
            <person name="Krasevec N."/>
            <person name="Kuo A."/>
            <person name="Kusch H."/>
            <person name="LaButti K."/>
            <person name="Lagendijk E.L."/>
            <person name="Lapidus A."/>
            <person name="Levasseur A."/>
            <person name="Lindquist E."/>
            <person name="Lipzen A."/>
            <person name="Logrieco A.F."/>
            <person name="MacCabe A."/>
            <person name="Maekelae M.R."/>
            <person name="Malavazi I."/>
            <person name="Melin P."/>
            <person name="Meyer V."/>
            <person name="Mielnichuk N."/>
            <person name="Miskei M."/>
            <person name="Molnar A.P."/>
            <person name="Mule G."/>
            <person name="Ngan C.Y."/>
            <person name="Orejas M."/>
            <person name="Orosz E."/>
            <person name="Ouedraogo J.P."/>
            <person name="Overkamp K.M."/>
            <person name="Park H.-S."/>
            <person name="Perrone G."/>
            <person name="Piumi F."/>
            <person name="Punt P.J."/>
            <person name="Ram A.F."/>
            <person name="Ramon A."/>
            <person name="Rauscher S."/>
            <person name="Record E."/>
            <person name="Riano-Pachon D.M."/>
            <person name="Robert V."/>
            <person name="Roehrig J."/>
            <person name="Ruller R."/>
            <person name="Salamov A."/>
            <person name="Salih N.S."/>
            <person name="Samson R.A."/>
            <person name="Sandor E."/>
            <person name="Sanguinetti M."/>
            <person name="Schuetze T."/>
            <person name="Sepcic K."/>
            <person name="Shelest E."/>
            <person name="Sherlock G."/>
            <person name="Sophianopoulou V."/>
            <person name="Squina F.M."/>
            <person name="Sun H."/>
            <person name="Susca A."/>
            <person name="Todd R.B."/>
            <person name="Tsang A."/>
            <person name="Unkles S.E."/>
            <person name="van de Wiele N."/>
            <person name="van Rossen-Uffink D."/>
            <person name="Oliveira J.V."/>
            <person name="Vesth T.C."/>
            <person name="Visser J."/>
            <person name="Yu J.-H."/>
            <person name="Zhou M."/>
            <person name="Andersen M.R."/>
            <person name="Archer D.B."/>
            <person name="Baker S.E."/>
            <person name="Benoit I."/>
            <person name="Brakhage A.A."/>
            <person name="Braus G.H."/>
            <person name="Fischer R."/>
            <person name="Frisvad J.C."/>
            <person name="Goldman G.H."/>
            <person name="Houbraken J."/>
            <person name="Oakley B."/>
            <person name="Pocsi I."/>
            <person name="Scazzocchio C."/>
            <person name="Seiboth B."/>
            <person name="vanKuyk P.A."/>
            <person name="Wortman J."/>
            <person name="Dyer P.S."/>
            <person name="Grigoriev I.V."/>
        </authorList>
    </citation>
    <scope>NUCLEOTIDE SEQUENCE [LARGE SCALE GENOMIC DNA]</scope>
    <source>
        <strain evidence="13">CBS 506.65</strain>
    </source>
</reference>
<organism evidence="12 13">
    <name type="scientific">Penicilliopsis zonata CBS 506.65</name>
    <dbReference type="NCBI Taxonomy" id="1073090"/>
    <lineage>
        <taxon>Eukaryota</taxon>
        <taxon>Fungi</taxon>
        <taxon>Dikarya</taxon>
        <taxon>Ascomycota</taxon>
        <taxon>Pezizomycotina</taxon>
        <taxon>Eurotiomycetes</taxon>
        <taxon>Eurotiomycetidae</taxon>
        <taxon>Eurotiales</taxon>
        <taxon>Aspergillaceae</taxon>
        <taxon>Penicilliopsis</taxon>
    </lineage>
</organism>
<dbReference type="FunFam" id="1.10.40.30:FF:000002">
    <property type="entry name" value="Fumarate hydratase class II"/>
    <property type="match status" value="1"/>
</dbReference>
<dbReference type="GO" id="GO:0005829">
    <property type="term" value="C:cytosol"/>
    <property type="evidence" value="ECO:0007669"/>
    <property type="project" value="EnsemblFungi"/>
</dbReference>
<dbReference type="InterPro" id="IPR018951">
    <property type="entry name" value="Fumarase_C_C"/>
</dbReference>
<dbReference type="InterPro" id="IPR008948">
    <property type="entry name" value="L-Aspartase-like"/>
</dbReference>
<dbReference type="RefSeq" id="XP_022577605.1">
    <property type="nucleotide sequence ID" value="XM_022726136.1"/>
</dbReference>
<accession>A0A1L9S7F2</accession>
<evidence type="ECO:0000256" key="1">
    <source>
        <dbReference type="ARBA" id="ARBA00004184"/>
    </source>
</evidence>
<evidence type="ECO:0000313" key="13">
    <source>
        <dbReference type="Proteomes" id="UP000184188"/>
    </source>
</evidence>
<dbReference type="STRING" id="1073090.A0A1L9S7F2"/>
<dbReference type="GeneID" id="34612600"/>
<dbReference type="AlphaFoldDB" id="A0A1L9S7F2"/>
<dbReference type="GO" id="GO:0006106">
    <property type="term" value="P:fumarate metabolic process"/>
    <property type="evidence" value="ECO:0007669"/>
    <property type="project" value="EnsemblFungi"/>
</dbReference>
<evidence type="ECO:0000256" key="3">
    <source>
        <dbReference type="ARBA" id="ARBA00009084"/>
    </source>
</evidence>
<dbReference type="GO" id="GO:0004343">
    <property type="term" value="F:glucosamine 6-phosphate N-acetyltransferase activity"/>
    <property type="evidence" value="ECO:0007669"/>
    <property type="project" value="UniProtKB-ARBA"/>
</dbReference>
<comment type="subcellular location">
    <subcellularLocation>
        <location evidence="1">Endomembrane system</location>
        <topology evidence="1">Peripheral membrane protein</topology>
    </subcellularLocation>
    <subcellularLocation>
        <location evidence="2">Endoplasmic reticulum membrane</location>
    </subcellularLocation>
</comment>
<keyword evidence="7" id="KW-0256">Endoplasmic reticulum</keyword>
<dbReference type="PANTHER" id="PTHR11444">
    <property type="entry name" value="ASPARTATEAMMONIA/ARGININOSUCCINATE/ADENYLOSUCCINATE LYASE"/>
    <property type="match status" value="1"/>
</dbReference>
<dbReference type="InterPro" id="IPR000362">
    <property type="entry name" value="Fumarate_lyase_fam"/>
</dbReference>
<dbReference type="Gene3D" id="3.40.630.30">
    <property type="match status" value="1"/>
</dbReference>
<dbReference type="InterPro" id="IPR020557">
    <property type="entry name" value="Fumarate_lyase_CS"/>
</dbReference>
<name>A0A1L9S7F2_9EURO</name>
<protein>
    <recommendedName>
        <fullName evidence="5">fumarate hydratase</fullName>
        <ecNumber evidence="5">4.2.1.2</ecNumber>
    </recommendedName>
</protein>
<feature type="domain" description="N-acetyltransferase" evidence="11">
    <location>
        <begin position="505"/>
        <end position="647"/>
    </location>
</feature>
<evidence type="ECO:0000256" key="5">
    <source>
        <dbReference type="ARBA" id="ARBA00012921"/>
    </source>
</evidence>
<dbReference type="HAMAP" id="MF_00743">
    <property type="entry name" value="FumaraseC"/>
    <property type="match status" value="1"/>
</dbReference>
<gene>
    <name evidence="12" type="ORF">ASPZODRAFT_154826</name>
</gene>
<proteinExistence type="inferred from homology"/>
<keyword evidence="6" id="KW-0808">Transferase</keyword>
<dbReference type="GO" id="GO:0006099">
    <property type="term" value="P:tricarboxylic acid cycle"/>
    <property type="evidence" value="ECO:0007669"/>
    <property type="project" value="EnsemblFungi"/>
</dbReference>
<keyword evidence="8" id="KW-0472">Membrane</keyword>
<dbReference type="InterPro" id="IPR016181">
    <property type="entry name" value="Acyl_CoA_acyltransferase"/>
</dbReference>
<dbReference type="PROSITE" id="PS51186">
    <property type="entry name" value="GNAT"/>
    <property type="match status" value="1"/>
</dbReference>
<dbReference type="PANTHER" id="PTHR11444:SF1">
    <property type="entry name" value="FUMARATE HYDRATASE, MITOCHONDRIAL"/>
    <property type="match status" value="1"/>
</dbReference>
<dbReference type="GO" id="GO:0005634">
    <property type="term" value="C:nucleus"/>
    <property type="evidence" value="ECO:0007669"/>
    <property type="project" value="EnsemblFungi"/>
</dbReference>
<dbReference type="Proteomes" id="UP000184188">
    <property type="component" value="Unassembled WGS sequence"/>
</dbReference>
<dbReference type="EMBL" id="KV878354">
    <property type="protein sequence ID" value="OJJ43095.1"/>
    <property type="molecule type" value="Genomic_DNA"/>
</dbReference>
<dbReference type="Gene3D" id="1.10.275.10">
    <property type="entry name" value="Fumarase/aspartase (N-terminal domain)"/>
    <property type="match status" value="2"/>
</dbReference>
<dbReference type="SUPFAM" id="SSF55729">
    <property type="entry name" value="Acyl-CoA N-acyltransferases (Nat)"/>
    <property type="match status" value="1"/>
</dbReference>
<evidence type="ECO:0000256" key="7">
    <source>
        <dbReference type="ARBA" id="ARBA00022824"/>
    </source>
</evidence>
<dbReference type="GO" id="GO:0004333">
    <property type="term" value="F:fumarate hydratase activity"/>
    <property type="evidence" value="ECO:0007669"/>
    <property type="project" value="UniProtKB-EC"/>
</dbReference>
<dbReference type="Pfam" id="PF00206">
    <property type="entry name" value="Lyase_1"/>
    <property type="match status" value="1"/>
</dbReference>
<sequence length="647" mass="70668">MLSSTTSRASVRSLGSLTHAASRVASSNSARYAAISWQRSLSSQSRRLQLPRLQSLDAVSAQRSFSTTIRMASETRTESDAFGEIQVPADKYWGAQTQRSLGNFDINQPQDRMPPAVVKAFGILKGAAAIVNTKFGLVISNRAIEILGGKMGSKKPVHPNDHVNMSASSNDSFPTVMHIAAVLELENVLLPALKNLRDALQKKVEKFDKIIKIGRTHLQDATPLTLGQEFSGYVAQLERNIERVQGTLPHLRFLAQGGTAVGTGLNTFKGFDEAIATEVSKLAGTEFKTAPNKFEVLAAHDSIVEASGALNTLACSLFKIAQDIRYLGSGPRCGLGELVLPENEPGSSIMPGKVNPTQCESLTMVCSQVMGNHVAATVGGMNGQFELNVFKPLMIRNLLHSSRILSDGMNSFEKHLVEGLEANETRINALLHESLMLVTCLNPVIGYDMASKVAKNAHKKGLTLKESAMELKALSEEDFDNGEDAPLFSPSLISPEVLAALPAEYTIRPVRRSDYQRGYLDVLRVLTTVGDISEQQWNERYDWMTARNDEYYLLVVCDGTGRIVGTGSLIVERKFIHSLGLVGHIEDIAVEKNQQGNKLGLRIIQALDYVAAQVGCYKSILDCSEANEGFYIKCGFKRAGLEMAHYY</sequence>
<dbReference type="Pfam" id="PF00583">
    <property type="entry name" value="Acetyltransf_1"/>
    <property type="match status" value="1"/>
</dbReference>
<dbReference type="GO" id="GO:0005759">
    <property type="term" value="C:mitochondrial matrix"/>
    <property type="evidence" value="ECO:0007669"/>
    <property type="project" value="EnsemblFungi"/>
</dbReference>
<comment type="subunit">
    <text evidence="4">Homodimer.</text>
</comment>
<evidence type="ECO:0000259" key="11">
    <source>
        <dbReference type="PROSITE" id="PS51186"/>
    </source>
</evidence>
<dbReference type="CDD" id="cd01362">
    <property type="entry name" value="Fumarase_classII"/>
    <property type="match status" value="1"/>
</dbReference>
<dbReference type="FunFam" id="3.40.630.30:FF:000048">
    <property type="entry name" value="Glucosamine 6-phosphate N-acetyltransferase"/>
    <property type="match status" value="1"/>
</dbReference>
<dbReference type="GO" id="GO:1901135">
    <property type="term" value="P:carbohydrate derivative metabolic process"/>
    <property type="evidence" value="ECO:0007669"/>
    <property type="project" value="UniProtKB-ARBA"/>
</dbReference>
<dbReference type="PRINTS" id="PR00149">
    <property type="entry name" value="FUMRATELYASE"/>
</dbReference>
<dbReference type="CDD" id="cd04301">
    <property type="entry name" value="NAT_SF"/>
    <property type="match status" value="1"/>
</dbReference>
<comment type="similarity">
    <text evidence="3">Belongs to the class-II fumarase/aspartase family. Fumarase subfamily.</text>
</comment>
<keyword evidence="9" id="KW-0456">Lyase</keyword>
<evidence type="ECO:0000256" key="4">
    <source>
        <dbReference type="ARBA" id="ARBA00011738"/>
    </source>
</evidence>
<dbReference type="Gene3D" id="1.20.200.10">
    <property type="entry name" value="Fumarase/aspartase (Central domain)"/>
    <property type="match status" value="1"/>
</dbReference>